<accession>A0A4Q7MI62</accession>
<comment type="similarity">
    <text evidence="1">Belongs to the LytR/CpsA/Psr (LCP) family.</text>
</comment>
<sequence length="455" mass="49159">MSLAASPIRFPDLASRTVMTRRAWWLVVLNFLIPGSAQVLAGDRKLGRFGLGATLSLWFLAVVALVVWIFWPAVIYTVFSTTITLWVVAAVLAFYAVLWVVLTFDTLRLVRLVKTAPSARAWVAAFTVVVMALVSGTAAYGAYLATTASGFLSSVFVAGPSEPPIDGKYNILLLGGDAGPDRDGLRPDSIRVVSIDAETGQAVTIGLPRNMADVPFDADSPLAAVYPEGYGAIDGCEVDVCMLNSIYTEVELKSPDMYPDAVSQGSEPGIEAMRDAAEGITGLPIQYYVLIDMAGFQQLIDALGGVTVNVPEDVPIHADETFTTVAEWIPAGEQHLDGYHALWYARSRHGTSDYDRMARQLQIQEAVLAQFNPANVLSKFQEIAAAGSQVVKTDVPQGMLGYFVDLASKTKELPIVDVPLVPDNGVDPEDPDYDYIRQLVQQAVFPPEPEEPAEG</sequence>
<dbReference type="OrthoDB" id="3573673at2"/>
<protein>
    <submittedName>
        <fullName evidence="4">LytR family transcriptional attenuator</fullName>
    </submittedName>
</protein>
<evidence type="ECO:0000313" key="5">
    <source>
        <dbReference type="Proteomes" id="UP000293289"/>
    </source>
</evidence>
<feature type="transmembrane region" description="Helical" evidence="2">
    <location>
        <begin position="49"/>
        <end position="71"/>
    </location>
</feature>
<dbReference type="EMBL" id="SGWY01000001">
    <property type="protein sequence ID" value="RZS67931.1"/>
    <property type="molecule type" value="Genomic_DNA"/>
</dbReference>
<dbReference type="NCBIfam" id="TIGR00350">
    <property type="entry name" value="lytR_cpsA_psr"/>
    <property type="match status" value="1"/>
</dbReference>
<proteinExistence type="inferred from homology"/>
<dbReference type="Pfam" id="PF03816">
    <property type="entry name" value="LytR_cpsA_psr"/>
    <property type="match status" value="1"/>
</dbReference>
<dbReference type="AlphaFoldDB" id="A0A4Q7MI62"/>
<gene>
    <name evidence="4" type="ORF">EV187_0353</name>
</gene>
<feature type="domain" description="Cell envelope-related transcriptional attenuator" evidence="3">
    <location>
        <begin position="188"/>
        <end position="370"/>
    </location>
</feature>
<evidence type="ECO:0000256" key="2">
    <source>
        <dbReference type="SAM" id="Phobius"/>
    </source>
</evidence>
<keyword evidence="2" id="KW-0812">Transmembrane</keyword>
<dbReference type="PANTHER" id="PTHR33392">
    <property type="entry name" value="POLYISOPRENYL-TEICHOIC ACID--PEPTIDOGLYCAN TEICHOIC ACID TRANSFERASE TAGU"/>
    <property type="match status" value="1"/>
</dbReference>
<reference evidence="4 5" key="1">
    <citation type="submission" date="2019-02" db="EMBL/GenBank/DDBJ databases">
        <title>Genomic Encyclopedia of Type Strains, Phase IV (KMG-IV): sequencing the most valuable type-strain genomes for metagenomic binning, comparative biology and taxonomic classification.</title>
        <authorList>
            <person name="Goeker M."/>
        </authorList>
    </citation>
    <scope>NUCLEOTIDE SEQUENCE [LARGE SCALE GENOMIC DNA]</scope>
    <source>
        <strain evidence="4 5">DSM 43045</strain>
    </source>
</reference>
<dbReference type="InterPro" id="IPR050922">
    <property type="entry name" value="LytR/CpsA/Psr_CW_biosynth"/>
</dbReference>
<dbReference type="InterPro" id="IPR004474">
    <property type="entry name" value="LytR_CpsA_psr"/>
</dbReference>
<comment type="caution">
    <text evidence="4">The sequence shown here is derived from an EMBL/GenBank/DDBJ whole genome shotgun (WGS) entry which is preliminary data.</text>
</comment>
<keyword evidence="5" id="KW-1185">Reference proteome</keyword>
<dbReference type="RefSeq" id="WP_130351317.1">
    <property type="nucleotide sequence ID" value="NZ_SGWY01000001.1"/>
</dbReference>
<evidence type="ECO:0000313" key="4">
    <source>
        <dbReference type="EMBL" id="RZS67931.1"/>
    </source>
</evidence>
<keyword evidence="2" id="KW-1133">Transmembrane helix</keyword>
<keyword evidence="2" id="KW-0472">Membrane</keyword>
<dbReference type="PANTHER" id="PTHR33392:SF6">
    <property type="entry name" value="POLYISOPRENYL-TEICHOIC ACID--PEPTIDOGLYCAN TEICHOIC ACID TRANSFERASE TAGU"/>
    <property type="match status" value="1"/>
</dbReference>
<name>A0A4Q7MI62_9MICO</name>
<evidence type="ECO:0000259" key="3">
    <source>
        <dbReference type="Pfam" id="PF03816"/>
    </source>
</evidence>
<dbReference type="Gene3D" id="3.40.630.190">
    <property type="entry name" value="LCP protein"/>
    <property type="match status" value="1"/>
</dbReference>
<evidence type="ECO:0000256" key="1">
    <source>
        <dbReference type="ARBA" id="ARBA00006068"/>
    </source>
</evidence>
<dbReference type="Proteomes" id="UP000293289">
    <property type="component" value="Unassembled WGS sequence"/>
</dbReference>
<feature type="transmembrane region" description="Helical" evidence="2">
    <location>
        <begin position="23"/>
        <end position="42"/>
    </location>
</feature>
<feature type="transmembrane region" description="Helical" evidence="2">
    <location>
        <begin position="83"/>
        <end position="102"/>
    </location>
</feature>
<organism evidence="4 5">
    <name type="scientific">Agromyces ramosus</name>
    <dbReference type="NCBI Taxonomy" id="33879"/>
    <lineage>
        <taxon>Bacteria</taxon>
        <taxon>Bacillati</taxon>
        <taxon>Actinomycetota</taxon>
        <taxon>Actinomycetes</taxon>
        <taxon>Micrococcales</taxon>
        <taxon>Microbacteriaceae</taxon>
        <taxon>Agromyces</taxon>
    </lineage>
</organism>
<feature type="transmembrane region" description="Helical" evidence="2">
    <location>
        <begin position="122"/>
        <end position="143"/>
    </location>
</feature>